<organism evidence="2 3">
    <name type="scientific">Basidiobolus ranarum</name>
    <dbReference type="NCBI Taxonomy" id="34480"/>
    <lineage>
        <taxon>Eukaryota</taxon>
        <taxon>Fungi</taxon>
        <taxon>Fungi incertae sedis</taxon>
        <taxon>Zoopagomycota</taxon>
        <taxon>Entomophthoromycotina</taxon>
        <taxon>Basidiobolomycetes</taxon>
        <taxon>Basidiobolales</taxon>
        <taxon>Basidiobolaceae</taxon>
        <taxon>Basidiobolus</taxon>
    </lineage>
</organism>
<protein>
    <submittedName>
        <fullName evidence="2">Uncharacterized protein</fullName>
    </submittedName>
</protein>
<evidence type="ECO:0000313" key="3">
    <source>
        <dbReference type="Proteomes" id="UP001479436"/>
    </source>
</evidence>
<gene>
    <name evidence="2" type="ORF">K7432_002216</name>
</gene>
<accession>A0ABR2X252</accession>
<dbReference type="EMBL" id="JASJQH010000057">
    <property type="protein sequence ID" value="KAK9767741.1"/>
    <property type="molecule type" value="Genomic_DNA"/>
</dbReference>
<reference evidence="2 3" key="1">
    <citation type="submission" date="2023-04" db="EMBL/GenBank/DDBJ databases">
        <title>Genome of Basidiobolus ranarum AG-B5.</title>
        <authorList>
            <person name="Stajich J.E."/>
            <person name="Carter-House D."/>
            <person name="Gryganskyi A."/>
        </authorList>
    </citation>
    <scope>NUCLEOTIDE SEQUENCE [LARGE SCALE GENOMIC DNA]</scope>
    <source>
        <strain evidence="2 3">AG-B5</strain>
    </source>
</reference>
<keyword evidence="3" id="KW-1185">Reference proteome</keyword>
<name>A0ABR2X252_9FUNG</name>
<proteinExistence type="predicted"/>
<feature type="region of interest" description="Disordered" evidence="1">
    <location>
        <begin position="61"/>
        <end position="91"/>
    </location>
</feature>
<dbReference type="Proteomes" id="UP001479436">
    <property type="component" value="Unassembled WGS sequence"/>
</dbReference>
<evidence type="ECO:0000313" key="2">
    <source>
        <dbReference type="EMBL" id="KAK9767741.1"/>
    </source>
</evidence>
<evidence type="ECO:0000256" key="1">
    <source>
        <dbReference type="SAM" id="MobiDB-lite"/>
    </source>
</evidence>
<sequence>MSAEFPWSNWENQAYSTGLSLDQVNSVKETNYPYLPTISGTNLKRTQFSDDESELSLDLEEDTLEAPSNFKKPRHRYWSESSSSSHQVENNSHFEESTIVLPRQLKPIHISTRTSNEPEVTEYDNINQLLNAVHQTRRQTHSSDNPHELHHFSTPVYENYQNINEVLRDLHLRRRNP</sequence>
<comment type="caution">
    <text evidence="2">The sequence shown here is derived from an EMBL/GenBank/DDBJ whole genome shotgun (WGS) entry which is preliminary data.</text>
</comment>